<proteinExistence type="predicted"/>
<comment type="caution">
    <text evidence="2">The sequence shown here is derived from an EMBL/GenBank/DDBJ whole genome shotgun (WGS) entry which is preliminary data.</text>
</comment>
<feature type="domain" description="Iminophenyl-pyruvate dimer synthase" evidence="1">
    <location>
        <begin position="53"/>
        <end position="257"/>
    </location>
</feature>
<dbReference type="PANTHER" id="PTHR34400:SF4">
    <property type="entry name" value="MEMBRANE PROTEIN"/>
    <property type="match status" value="1"/>
</dbReference>
<dbReference type="PANTHER" id="PTHR34400">
    <property type="match status" value="1"/>
</dbReference>
<evidence type="ECO:0000259" key="1">
    <source>
        <dbReference type="Pfam" id="PF12902"/>
    </source>
</evidence>
<dbReference type="InterPro" id="IPR026820">
    <property type="entry name" value="VioB/RebD_dom"/>
</dbReference>
<dbReference type="InterPro" id="IPR012347">
    <property type="entry name" value="Ferritin-like"/>
</dbReference>
<dbReference type="EMBL" id="LOXM01000126">
    <property type="protein sequence ID" value="KVG67163.1"/>
    <property type="molecule type" value="Genomic_DNA"/>
</dbReference>
<dbReference type="Proteomes" id="UP000064029">
    <property type="component" value="Unassembled WGS sequence"/>
</dbReference>
<dbReference type="Pfam" id="PF12902">
    <property type="entry name" value="Ferritin-like"/>
    <property type="match status" value="1"/>
</dbReference>
<dbReference type="RefSeq" id="WP_059752101.1">
    <property type="nucleotide sequence ID" value="NZ_CP013416.1"/>
</dbReference>
<accession>A0A103RG32</accession>
<protein>
    <recommendedName>
        <fullName evidence="1">Iminophenyl-pyruvate dimer synthase domain-containing protein</fullName>
    </recommendedName>
</protein>
<reference evidence="2 3" key="1">
    <citation type="submission" date="2015-11" db="EMBL/GenBank/DDBJ databases">
        <title>Expanding the genomic diversity of Burkholderia species for the development of highly accurate diagnostics.</title>
        <authorList>
            <person name="Sahl J."/>
            <person name="Keim P."/>
            <person name="Wagner D."/>
        </authorList>
    </citation>
    <scope>NUCLEOTIDE SEQUENCE [LARGE SCALE GENOMIC DNA]</scope>
    <source>
        <strain evidence="2 3">MSMB2036</strain>
    </source>
</reference>
<organism evidence="2 3">
    <name type="scientific">Burkholderia ubonensis</name>
    <dbReference type="NCBI Taxonomy" id="101571"/>
    <lineage>
        <taxon>Bacteria</taxon>
        <taxon>Pseudomonadati</taxon>
        <taxon>Pseudomonadota</taxon>
        <taxon>Betaproteobacteria</taxon>
        <taxon>Burkholderiales</taxon>
        <taxon>Burkholderiaceae</taxon>
        <taxon>Burkholderia</taxon>
        <taxon>Burkholderia cepacia complex</taxon>
    </lineage>
</organism>
<evidence type="ECO:0000313" key="2">
    <source>
        <dbReference type="EMBL" id="KVG67163.1"/>
    </source>
</evidence>
<dbReference type="OrthoDB" id="8991418at2"/>
<sequence>MSNAINSNKPFGNLFSRIASGLDAGGTAGAVYGAAVGHGATPDPRASLQDAAQLAIQVELTTVPAYLTGLYSIADPASDAYQTLRSVVVEEMFHLNQAANLLVGIGGRPRFTGSAVPAYPCYLPHANPKRTPFIGLCKASPEVLEKTFAAIETPAPPHAPPQSDEYDTIAQLYEALRGGLERYPERHPYGPPLFRPAAGTRQRTDIYLGKFGGKAVQVHDIHSAKFGIEQIVQQGEGSIPEDQQMIPDSPWGTYNHYGQRTDGTYGPILGTPYEMSHFRKFRAVALDVIHFPRTRPITSNPRRRDFSNDAALKLVETFDIAYSIMLDAMEASFTEAPGRPDPFFALALPLMHHVMPKLALRMMKMPMHGEGDGEVGPNAAPTWLYRPGCDLSMLERHRAAAQQAASSIADRAERADLTAVLDDVRNDIVEVSEAAAQPLAS</sequence>
<evidence type="ECO:0000313" key="3">
    <source>
        <dbReference type="Proteomes" id="UP000064029"/>
    </source>
</evidence>
<name>A0A103RG32_9BURK</name>
<dbReference type="Gene3D" id="1.20.1260.10">
    <property type="match status" value="1"/>
</dbReference>
<gene>
    <name evidence="2" type="ORF">WJ33_25575</name>
</gene>
<dbReference type="AlphaFoldDB" id="A0A103RG32"/>